<gene>
    <name evidence="2" type="ORF">ATO12_07280</name>
</gene>
<dbReference type="RefSeq" id="WP_034247251.1">
    <property type="nucleotide sequence ID" value="NZ_AQRA01000015.1"/>
</dbReference>
<evidence type="ECO:0000313" key="3">
    <source>
        <dbReference type="Proteomes" id="UP000023541"/>
    </source>
</evidence>
<dbReference type="Proteomes" id="UP000023541">
    <property type="component" value="Unassembled WGS sequence"/>
</dbReference>
<keyword evidence="1" id="KW-1133">Transmembrane helix</keyword>
<proteinExistence type="predicted"/>
<dbReference type="AlphaFoldDB" id="A0A023BP81"/>
<dbReference type="eggNOG" id="ENOG5030096">
    <property type="taxonomic scope" value="Bacteria"/>
</dbReference>
<dbReference type="OrthoDB" id="1449785at2"/>
<evidence type="ECO:0000256" key="1">
    <source>
        <dbReference type="SAM" id="Phobius"/>
    </source>
</evidence>
<comment type="caution">
    <text evidence="2">The sequence shown here is derived from an EMBL/GenBank/DDBJ whole genome shotgun (WGS) entry which is preliminary data.</text>
</comment>
<evidence type="ECO:0000313" key="2">
    <source>
        <dbReference type="EMBL" id="EZH71493.1"/>
    </source>
</evidence>
<accession>A0A023BP81</accession>
<keyword evidence="3" id="KW-1185">Reference proteome</keyword>
<name>A0A023BP81_9FLAO</name>
<keyword evidence="1" id="KW-0812">Transmembrane</keyword>
<dbReference type="EMBL" id="AQRA01000015">
    <property type="protein sequence ID" value="EZH71493.1"/>
    <property type="molecule type" value="Genomic_DNA"/>
</dbReference>
<organism evidence="2 3">
    <name type="scientific">Aquimarina atlantica</name>
    <dbReference type="NCBI Taxonomy" id="1317122"/>
    <lineage>
        <taxon>Bacteria</taxon>
        <taxon>Pseudomonadati</taxon>
        <taxon>Bacteroidota</taxon>
        <taxon>Flavobacteriia</taxon>
        <taxon>Flavobacteriales</taxon>
        <taxon>Flavobacteriaceae</taxon>
        <taxon>Aquimarina</taxon>
    </lineage>
</organism>
<feature type="transmembrane region" description="Helical" evidence="1">
    <location>
        <begin position="40"/>
        <end position="57"/>
    </location>
</feature>
<sequence length="66" mass="7783">MENEDKSPRKTWDLMIGIALVLFGGLRLYNRLQAQAEWDFRVMITILFIGYGGYLIYKHFQNPSKD</sequence>
<keyword evidence="1" id="KW-0472">Membrane</keyword>
<protein>
    <submittedName>
        <fullName evidence="2">Uncharacterized protein</fullName>
    </submittedName>
</protein>
<reference evidence="2 3" key="1">
    <citation type="submission" date="2014-04" db="EMBL/GenBank/DDBJ databases">
        <title>Aquimarina sp. 22II-S11-z7 Genome Sequencing.</title>
        <authorList>
            <person name="Lai Q."/>
        </authorList>
    </citation>
    <scope>NUCLEOTIDE SEQUENCE [LARGE SCALE GENOMIC DNA]</scope>
    <source>
        <strain evidence="2 3">22II-S11-z7</strain>
    </source>
</reference>
<feature type="transmembrane region" description="Helical" evidence="1">
    <location>
        <begin position="12"/>
        <end position="28"/>
    </location>
</feature>
<dbReference type="STRING" id="1317122.ATO12_07280"/>